<reference evidence="9" key="1">
    <citation type="submission" date="2023-04" db="EMBL/GenBank/DDBJ databases">
        <title>Sphingomonas sp. MAHUQ-71 isolated from rice field.</title>
        <authorList>
            <person name="Huq M.A."/>
        </authorList>
    </citation>
    <scope>NUCLEOTIDE SEQUENCE</scope>
    <source>
        <strain evidence="9">MAHUQ-71</strain>
    </source>
</reference>
<dbReference type="SMART" id="SM00065">
    <property type="entry name" value="GAF"/>
    <property type="match status" value="1"/>
</dbReference>
<dbReference type="EC" id="2.7.13.3" evidence="2"/>
<dbReference type="Proteomes" id="UP001160625">
    <property type="component" value="Unassembled WGS sequence"/>
</dbReference>
<evidence type="ECO:0000313" key="9">
    <source>
        <dbReference type="EMBL" id="MDH7640152.1"/>
    </source>
</evidence>
<evidence type="ECO:0000256" key="4">
    <source>
        <dbReference type="ARBA" id="ARBA00022679"/>
    </source>
</evidence>
<accession>A0ABT6N4X8</accession>
<comment type="catalytic activity">
    <reaction evidence="1">
        <text>ATP + protein L-histidine = ADP + protein N-phospho-L-histidine.</text>
        <dbReference type="EC" id="2.7.13.3"/>
    </reaction>
</comment>
<keyword evidence="10" id="KW-1185">Reference proteome</keyword>
<dbReference type="EMBL" id="JARYGZ010000002">
    <property type="protein sequence ID" value="MDH7640152.1"/>
    <property type="molecule type" value="Genomic_DNA"/>
</dbReference>
<keyword evidence="4" id="KW-0808">Transferase</keyword>
<evidence type="ECO:0000256" key="6">
    <source>
        <dbReference type="PROSITE-ProRule" id="PRU00169"/>
    </source>
</evidence>
<dbReference type="SUPFAM" id="SSF55874">
    <property type="entry name" value="ATPase domain of HSP90 chaperone/DNA topoisomerase II/histidine kinase"/>
    <property type="match status" value="1"/>
</dbReference>
<sequence>MPGAETETARLAALRDLDLLDTDPEAGFDDLVALARELAGTPIALVSLIDAERQWFKARVGLDVTETPRSMAFCDHAIRGQDVLVTLDAARDSRFADNPLVTGEPFIRFYAGAPIRTPEGHAIGTVCVIDGAPRERFDHAPALAALARQAAALIELRRMARIDAALRADAMRDRERLWTLTHDLILVCDLDGLVMAANPAWQSVFGALEAPGTVVMRSFLVDTSARPRLREIADGAAIPFSTDYYGADGAVRTISWTLRREGGLIYAIGRDDTALRAAQTELMQAQKMESLGQLTGGIAHDFNNLLTVIVGNLDIATRRLRTGDTARVERALAEAGEGANRAATLTQRLLAFARRQRLAPRAVDPVGLLADIRPLVERAASEAIEVEIVSERGVWPVEIDVNQLENAILNLAVNARDAMQAAGGGTTLLISLGNARVDAVEAARYDAAPGDYVRLTVADTGTGMSEEVRSRAFEPFFTTKGVGRGTGLGLSQVHGFVRQSGGFVTIDTRPGEGTGVHLWLPRTLSRPEGGGLFRTPAIEAVARAACVMVVEDNDALRELVVETLRDAGYRVIEAHDGRSALTLFARQAQPPELVVSDIMMPRLDGFALSEELALRSPQTRVLLMSGYAGADASARAGREPLLFKPFTPDALLERVHALLAATA</sequence>
<dbReference type="InterPro" id="IPR001789">
    <property type="entry name" value="Sig_transdc_resp-reg_receiver"/>
</dbReference>
<dbReference type="InterPro" id="IPR003594">
    <property type="entry name" value="HATPase_dom"/>
</dbReference>
<keyword evidence="3 6" id="KW-0597">Phosphoprotein</keyword>
<dbReference type="Pfam" id="PF00512">
    <property type="entry name" value="HisKA"/>
    <property type="match status" value="1"/>
</dbReference>
<dbReference type="Gene3D" id="3.30.565.10">
    <property type="entry name" value="Histidine kinase-like ATPase, C-terminal domain"/>
    <property type="match status" value="1"/>
</dbReference>
<dbReference type="Gene3D" id="3.30.450.20">
    <property type="entry name" value="PAS domain"/>
    <property type="match status" value="1"/>
</dbReference>
<dbReference type="CDD" id="cd00082">
    <property type="entry name" value="HisKA"/>
    <property type="match status" value="1"/>
</dbReference>
<dbReference type="InterPro" id="IPR036097">
    <property type="entry name" value="HisK_dim/P_sf"/>
</dbReference>
<dbReference type="SMART" id="SM00448">
    <property type="entry name" value="REC"/>
    <property type="match status" value="1"/>
</dbReference>
<dbReference type="InterPro" id="IPR003661">
    <property type="entry name" value="HisK_dim/P_dom"/>
</dbReference>
<evidence type="ECO:0000256" key="3">
    <source>
        <dbReference type="ARBA" id="ARBA00022553"/>
    </source>
</evidence>
<gene>
    <name evidence="9" type="ORF">QGN17_15550</name>
</gene>
<dbReference type="SUPFAM" id="SSF47384">
    <property type="entry name" value="Homodimeric domain of signal transducing histidine kinase"/>
    <property type="match status" value="1"/>
</dbReference>
<dbReference type="PANTHER" id="PTHR43065">
    <property type="entry name" value="SENSOR HISTIDINE KINASE"/>
    <property type="match status" value="1"/>
</dbReference>
<dbReference type="Gene3D" id="3.40.50.2300">
    <property type="match status" value="1"/>
</dbReference>
<dbReference type="PANTHER" id="PTHR43065:SF42">
    <property type="entry name" value="TWO-COMPONENT SENSOR PPRA"/>
    <property type="match status" value="1"/>
</dbReference>
<protein>
    <recommendedName>
        <fullName evidence="2">histidine kinase</fullName>
        <ecNumber evidence="2">2.7.13.3</ecNumber>
    </recommendedName>
</protein>
<evidence type="ECO:0000313" key="10">
    <source>
        <dbReference type="Proteomes" id="UP001160625"/>
    </source>
</evidence>
<organism evidence="9 10">
    <name type="scientific">Sphingomonas oryzagri</name>
    <dbReference type="NCBI Taxonomy" id="3042314"/>
    <lineage>
        <taxon>Bacteria</taxon>
        <taxon>Pseudomonadati</taxon>
        <taxon>Pseudomonadota</taxon>
        <taxon>Alphaproteobacteria</taxon>
        <taxon>Sphingomonadales</taxon>
        <taxon>Sphingomonadaceae</taxon>
        <taxon>Sphingomonas</taxon>
    </lineage>
</organism>
<dbReference type="SMART" id="SM00388">
    <property type="entry name" value="HisKA"/>
    <property type="match status" value="1"/>
</dbReference>
<keyword evidence="5" id="KW-0418">Kinase</keyword>
<dbReference type="Pfam" id="PF01590">
    <property type="entry name" value="GAF"/>
    <property type="match status" value="1"/>
</dbReference>
<dbReference type="InterPro" id="IPR004358">
    <property type="entry name" value="Sig_transdc_His_kin-like_C"/>
</dbReference>
<dbReference type="Pfam" id="PF02518">
    <property type="entry name" value="HATPase_c"/>
    <property type="match status" value="1"/>
</dbReference>
<dbReference type="CDD" id="cd00156">
    <property type="entry name" value="REC"/>
    <property type="match status" value="1"/>
</dbReference>
<dbReference type="PROSITE" id="PS50110">
    <property type="entry name" value="RESPONSE_REGULATORY"/>
    <property type="match status" value="1"/>
</dbReference>
<dbReference type="Gene3D" id="1.10.287.130">
    <property type="match status" value="1"/>
</dbReference>
<dbReference type="SUPFAM" id="SSF55781">
    <property type="entry name" value="GAF domain-like"/>
    <property type="match status" value="1"/>
</dbReference>
<evidence type="ECO:0000256" key="5">
    <source>
        <dbReference type="ARBA" id="ARBA00022777"/>
    </source>
</evidence>
<dbReference type="Gene3D" id="3.30.450.40">
    <property type="match status" value="1"/>
</dbReference>
<dbReference type="PROSITE" id="PS50109">
    <property type="entry name" value="HIS_KIN"/>
    <property type="match status" value="1"/>
</dbReference>
<dbReference type="InterPro" id="IPR029016">
    <property type="entry name" value="GAF-like_dom_sf"/>
</dbReference>
<dbReference type="SMART" id="SM00387">
    <property type="entry name" value="HATPase_c"/>
    <property type="match status" value="1"/>
</dbReference>
<feature type="modified residue" description="4-aspartylphosphate" evidence="6">
    <location>
        <position position="597"/>
    </location>
</feature>
<feature type="domain" description="Histidine kinase" evidence="7">
    <location>
        <begin position="297"/>
        <end position="524"/>
    </location>
</feature>
<comment type="caution">
    <text evidence="9">The sequence shown here is derived from an EMBL/GenBank/DDBJ whole genome shotgun (WGS) entry which is preliminary data.</text>
</comment>
<evidence type="ECO:0000259" key="7">
    <source>
        <dbReference type="PROSITE" id="PS50109"/>
    </source>
</evidence>
<dbReference type="InterPro" id="IPR011006">
    <property type="entry name" value="CheY-like_superfamily"/>
</dbReference>
<dbReference type="Pfam" id="PF00072">
    <property type="entry name" value="Response_reg"/>
    <property type="match status" value="1"/>
</dbReference>
<dbReference type="InterPro" id="IPR005467">
    <property type="entry name" value="His_kinase_dom"/>
</dbReference>
<dbReference type="SUPFAM" id="SSF52172">
    <property type="entry name" value="CheY-like"/>
    <property type="match status" value="1"/>
</dbReference>
<dbReference type="InterPro" id="IPR035965">
    <property type="entry name" value="PAS-like_dom_sf"/>
</dbReference>
<evidence type="ECO:0000259" key="8">
    <source>
        <dbReference type="PROSITE" id="PS50110"/>
    </source>
</evidence>
<feature type="domain" description="Response regulatory" evidence="8">
    <location>
        <begin position="546"/>
        <end position="659"/>
    </location>
</feature>
<proteinExistence type="predicted"/>
<dbReference type="RefSeq" id="WP_281045512.1">
    <property type="nucleotide sequence ID" value="NZ_JARYGZ010000002.1"/>
</dbReference>
<dbReference type="SUPFAM" id="SSF55785">
    <property type="entry name" value="PYP-like sensor domain (PAS domain)"/>
    <property type="match status" value="1"/>
</dbReference>
<evidence type="ECO:0000256" key="2">
    <source>
        <dbReference type="ARBA" id="ARBA00012438"/>
    </source>
</evidence>
<evidence type="ECO:0000256" key="1">
    <source>
        <dbReference type="ARBA" id="ARBA00000085"/>
    </source>
</evidence>
<name>A0ABT6N4X8_9SPHN</name>
<dbReference type="InterPro" id="IPR036890">
    <property type="entry name" value="HATPase_C_sf"/>
</dbReference>
<dbReference type="InterPro" id="IPR003018">
    <property type="entry name" value="GAF"/>
</dbReference>
<dbReference type="PRINTS" id="PR00344">
    <property type="entry name" value="BCTRLSENSOR"/>
</dbReference>